<protein>
    <recommendedName>
        <fullName evidence="7">Ankyrin repeat protein</fullName>
    </recommendedName>
</protein>
<dbReference type="EMBL" id="JAGPYM010000019">
    <property type="protein sequence ID" value="KAH6884908.1"/>
    <property type="molecule type" value="Genomic_DNA"/>
</dbReference>
<dbReference type="SUPFAM" id="SSF48403">
    <property type="entry name" value="Ankyrin repeat"/>
    <property type="match status" value="1"/>
</dbReference>
<feature type="compositionally biased region" description="Polar residues" evidence="4">
    <location>
        <begin position="116"/>
        <end position="128"/>
    </location>
</feature>
<dbReference type="PANTHER" id="PTHR24126:SF14">
    <property type="entry name" value="ANK_REP_REGION DOMAIN-CONTAINING PROTEIN"/>
    <property type="match status" value="1"/>
</dbReference>
<keyword evidence="6" id="KW-1185">Reference proteome</keyword>
<gene>
    <name evidence="5" type="ORF">B0T10DRAFT_550784</name>
</gene>
<keyword evidence="1" id="KW-0677">Repeat</keyword>
<feature type="region of interest" description="Disordered" evidence="4">
    <location>
        <begin position="116"/>
        <end position="139"/>
    </location>
</feature>
<evidence type="ECO:0000313" key="5">
    <source>
        <dbReference type="EMBL" id="KAH6884908.1"/>
    </source>
</evidence>
<feature type="region of interest" description="Disordered" evidence="4">
    <location>
        <begin position="873"/>
        <end position="902"/>
    </location>
</feature>
<dbReference type="InterPro" id="IPR036770">
    <property type="entry name" value="Ankyrin_rpt-contain_sf"/>
</dbReference>
<organism evidence="5 6">
    <name type="scientific">Thelonectria olida</name>
    <dbReference type="NCBI Taxonomy" id="1576542"/>
    <lineage>
        <taxon>Eukaryota</taxon>
        <taxon>Fungi</taxon>
        <taxon>Dikarya</taxon>
        <taxon>Ascomycota</taxon>
        <taxon>Pezizomycotina</taxon>
        <taxon>Sordariomycetes</taxon>
        <taxon>Hypocreomycetidae</taxon>
        <taxon>Hypocreales</taxon>
        <taxon>Nectriaceae</taxon>
        <taxon>Thelonectria</taxon>
    </lineage>
</organism>
<evidence type="ECO:0000313" key="6">
    <source>
        <dbReference type="Proteomes" id="UP000777438"/>
    </source>
</evidence>
<feature type="compositionally biased region" description="Low complexity" evidence="4">
    <location>
        <begin position="879"/>
        <end position="893"/>
    </location>
</feature>
<dbReference type="SMART" id="SM00248">
    <property type="entry name" value="ANK"/>
    <property type="match status" value="3"/>
</dbReference>
<evidence type="ECO:0000256" key="4">
    <source>
        <dbReference type="SAM" id="MobiDB-lite"/>
    </source>
</evidence>
<dbReference type="Proteomes" id="UP000777438">
    <property type="component" value="Unassembled WGS sequence"/>
</dbReference>
<comment type="caution">
    <text evidence="5">The sequence shown here is derived from an EMBL/GenBank/DDBJ whole genome shotgun (WGS) entry which is preliminary data.</text>
</comment>
<feature type="repeat" description="ANK" evidence="3">
    <location>
        <begin position="605"/>
        <end position="637"/>
    </location>
</feature>
<sequence length="1666" mass="184967">MSTSSDSEDAKFSRPPLWTNSAQRKVIRLYLYTTLPVKKIVEAVYSENYETVPGKESAHKKLNALLDKEPRWLHPRTESDMGRRLNALSFSPGWSSLAKDDVADDTKSVLQQNSTLMTKQESETSPATLQIPPPSSMQDAAKPTFGEADIMDWGSSSSPLETFLRRTTFASLPTPSTTGSLKSVMADYPEPYIKVVKQLIRGPSVSADCPNSPPVSSLIPSDTTWFDDGDAPPMSDGPYFLPSDFLNLDLLLQHQPPCSPDSEQHSHRSCLCSARNDITTSIFVTAGGLTPLAMHILQKGLPGIDLTISDDFGNTVLHFLAARGMVDNLLEVIGSDRCNLILNARNTAGQTLLHALNRSCFPEFDALCELLLLLSARAFDFQARDYFGRTFAHLLFAGDMPRGELERVAADYPELFKDAKRDAFNVSPTPLLQAIGDINRTDTEAMDIDPLSGRHSSFTSETYQDIALERLSSLLAFVRSARDNPAAQYLDGSNGLHCLAVVPLSVPTAMGNPESEQAPGKTSRVRRAMHEPKKDSSTERLKFRLELLEGLLAAGIDPNHYDHNGNTPLMAFTALLPEDGDYKVGPKILERLLFAGAEVNARNRRGESALHIAVRCGRKLAVRTLVEQGANVHVRDAAGRSLLEVIDVKLRGLSDHHVKEYAHFEACRAWLSGKAEAVRNPTVMQEWGIKGKALSPIRELTKTAHDLQLPTTPREPRTGHPEFLKSGGEMHEPKRDEEDTKILFSQSSVPKTPRRDGIDTLNPVYQTSTDLVPALSDVAEGFSRAMLIAMRPDLDCGAATNWSRKRVLPLLRRALKSFGSSAEVDRSVVAQVEGVKSIRRLKLTIAQRIQDGILALDQESERKQASEDFIHVEEDDYSESTSSDSLTDPTADSRTQTQTAASTIPTEILEHFTKQTAFTDLVRSTEQLFQRYHAPKMPFIRRVTSVSLRSYFANAHFEAGRLCAMFRIDWDLREFLTNNYESGIRQKLRNVIAITGETNNAQLCSVSEYFRWCWAPHHEDLLLAIEREKLGKGIESLSPLCRDLHSRSDMDTGELPTLSFDSSMKIITVRGSEEFIVSIAQQAAWLAAACQEKQPHPTYAYVAFEESSLDSSEAPVFNVDVRLEDAPPEQGNGGCWRNLMGTTILIQGFSTPERNHDEKGLEVSIPVMAMISGTPNAVTLGGGFVFKGRCHALVPIERLGSSFQWHILDAYPRKLEWDDIDKACPTRLRGKDISDDLWESRSFFGWCPRVLELLGTELFEYASVRYSEARIPSKHAQVDKFVFGFSQWVTLTADISLGRRDGVFNQRPDDYETLLNDARSTHVILHDTFHKRATQTNAEDLILHLILHRKRLPKPVHEEVEAPGVEESELGEALEVALPDRGAKSTRQVMRTNAERIVSLRRQFSSAEPETRRFKNDVKLLYSTIDGLWAHNYAGGGGAKPLKLGFDLGQNVQGWEYMDVLEDSRWMSPKSINLQRSSGNWHQYAKDIRALVFFGANFGEVLLPALPAAICPGFTSLPKDACYLGVRVDALEYLFHRQGSLDDQKKLTDSGLTIQGHADLFKPCTAGLGSPCSKCSSNHLSDPSTTGRNLANDDVMNGAGFIATSENIFLKVFKILLQEAAKRNMKMPPVVPPLAATTGDSSWSAEWRAVEFFGPPCIVDVDAVIN</sequence>
<feature type="region of interest" description="Disordered" evidence="4">
    <location>
        <begin position="709"/>
        <end position="760"/>
    </location>
</feature>
<dbReference type="Gene3D" id="1.25.40.20">
    <property type="entry name" value="Ankyrin repeat-containing domain"/>
    <property type="match status" value="2"/>
</dbReference>
<dbReference type="PANTHER" id="PTHR24126">
    <property type="entry name" value="ANKYRIN REPEAT, PH AND SEC7 DOMAIN CONTAINING PROTEIN SECG-RELATED"/>
    <property type="match status" value="1"/>
</dbReference>
<feature type="compositionally biased region" description="Basic and acidic residues" evidence="4">
    <location>
        <begin position="714"/>
        <end position="741"/>
    </location>
</feature>
<dbReference type="OrthoDB" id="1577640at2759"/>
<dbReference type="PROSITE" id="PS50088">
    <property type="entry name" value="ANK_REPEAT"/>
    <property type="match status" value="1"/>
</dbReference>
<evidence type="ECO:0008006" key="7">
    <source>
        <dbReference type="Google" id="ProtNLM"/>
    </source>
</evidence>
<reference evidence="5 6" key="1">
    <citation type="journal article" date="2021" name="Nat. Commun.">
        <title>Genetic determinants of endophytism in the Arabidopsis root mycobiome.</title>
        <authorList>
            <person name="Mesny F."/>
            <person name="Miyauchi S."/>
            <person name="Thiergart T."/>
            <person name="Pickel B."/>
            <person name="Atanasova L."/>
            <person name="Karlsson M."/>
            <person name="Huettel B."/>
            <person name="Barry K.W."/>
            <person name="Haridas S."/>
            <person name="Chen C."/>
            <person name="Bauer D."/>
            <person name="Andreopoulos W."/>
            <person name="Pangilinan J."/>
            <person name="LaButti K."/>
            <person name="Riley R."/>
            <person name="Lipzen A."/>
            <person name="Clum A."/>
            <person name="Drula E."/>
            <person name="Henrissat B."/>
            <person name="Kohler A."/>
            <person name="Grigoriev I.V."/>
            <person name="Martin F.M."/>
            <person name="Hacquard S."/>
        </authorList>
    </citation>
    <scope>NUCLEOTIDE SEQUENCE [LARGE SCALE GENOMIC DNA]</scope>
    <source>
        <strain evidence="5 6">MPI-CAGE-CH-0241</strain>
    </source>
</reference>
<feature type="region of interest" description="Disordered" evidence="4">
    <location>
        <begin position="510"/>
        <end position="536"/>
    </location>
</feature>
<dbReference type="PROSITE" id="PS50297">
    <property type="entry name" value="ANK_REP_REGION"/>
    <property type="match status" value="1"/>
</dbReference>
<evidence type="ECO:0000256" key="1">
    <source>
        <dbReference type="ARBA" id="ARBA00022737"/>
    </source>
</evidence>
<evidence type="ECO:0000256" key="2">
    <source>
        <dbReference type="ARBA" id="ARBA00023043"/>
    </source>
</evidence>
<name>A0A9P8VYR7_9HYPO</name>
<dbReference type="InterPro" id="IPR002110">
    <property type="entry name" value="Ankyrin_rpt"/>
</dbReference>
<dbReference type="Pfam" id="PF12796">
    <property type="entry name" value="Ank_2"/>
    <property type="match status" value="1"/>
</dbReference>
<keyword evidence="2 3" id="KW-0040">ANK repeat</keyword>
<proteinExistence type="predicted"/>
<evidence type="ECO:0000256" key="3">
    <source>
        <dbReference type="PROSITE-ProRule" id="PRU00023"/>
    </source>
</evidence>
<accession>A0A9P8VYR7</accession>